<comment type="caution">
    <text evidence="1">The sequence shown here is derived from an EMBL/GenBank/DDBJ whole genome shotgun (WGS) entry which is preliminary data.</text>
</comment>
<dbReference type="AlphaFoldDB" id="A0AA88H8K2"/>
<dbReference type="Proteomes" id="UP001187531">
    <property type="component" value="Unassembled WGS sequence"/>
</dbReference>
<name>A0AA88H8K2_ARTSF</name>
<evidence type="ECO:0000313" key="2">
    <source>
        <dbReference type="Proteomes" id="UP001187531"/>
    </source>
</evidence>
<accession>A0AA88H8K2</accession>
<protein>
    <submittedName>
        <fullName evidence="1">Uncharacterized protein</fullName>
    </submittedName>
</protein>
<dbReference type="Pfam" id="PF00023">
    <property type="entry name" value="Ank"/>
    <property type="match status" value="1"/>
</dbReference>
<dbReference type="InterPro" id="IPR002110">
    <property type="entry name" value="Ankyrin_rpt"/>
</dbReference>
<evidence type="ECO:0000313" key="1">
    <source>
        <dbReference type="EMBL" id="KAK2706898.1"/>
    </source>
</evidence>
<proteinExistence type="predicted"/>
<gene>
    <name evidence="1" type="ORF">QYM36_014812</name>
</gene>
<organism evidence="1 2">
    <name type="scientific">Artemia franciscana</name>
    <name type="common">Brine shrimp</name>
    <name type="synonym">Artemia sanfranciscana</name>
    <dbReference type="NCBI Taxonomy" id="6661"/>
    <lineage>
        <taxon>Eukaryota</taxon>
        <taxon>Metazoa</taxon>
        <taxon>Ecdysozoa</taxon>
        <taxon>Arthropoda</taxon>
        <taxon>Crustacea</taxon>
        <taxon>Branchiopoda</taxon>
        <taxon>Anostraca</taxon>
        <taxon>Artemiidae</taxon>
        <taxon>Artemia</taxon>
    </lineage>
</organism>
<keyword evidence="2" id="KW-1185">Reference proteome</keyword>
<dbReference type="EMBL" id="JAVRJZ010000019">
    <property type="protein sequence ID" value="KAK2706898.1"/>
    <property type="molecule type" value="Genomic_DNA"/>
</dbReference>
<dbReference type="Gene3D" id="1.25.40.20">
    <property type="entry name" value="Ankyrin repeat-containing domain"/>
    <property type="match status" value="1"/>
</dbReference>
<reference evidence="1" key="1">
    <citation type="submission" date="2023-07" db="EMBL/GenBank/DDBJ databases">
        <title>Chromosome-level genome assembly of Artemia franciscana.</title>
        <authorList>
            <person name="Jo E."/>
        </authorList>
    </citation>
    <scope>NUCLEOTIDE SEQUENCE</scope>
    <source>
        <tissue evidence="1">Whole body</tissue>
    </source>
</reference>
<dbReference type="SUPFAM" id="SSF48403">
    <property type="entry name" value="Ankyrin repeat"/>
    <property type="match status" value="1"/>
</dbReference>
<dbReference type="InterPro" id="IPR036770">
    <property type="entry name" value="Ankyrin_rpt-contain_sf"/>
</dbReference>
<sequence length="94" mass="10438">MTKSLLDHGARPDIPSIAKQVKSIILACEASNSELIQLLLEHGANISDACSDTQQTVLHVIADILLTEPEKSFAFLKMVLKYQNHNYDIKGSRF</sequence>